<dbReference type="GO" id="GO:0015937">
    <property type="term" value="P:coenzyme A biosynthetic process"/>
    <property type="evidence" value="ECO:0007669"/>
    <property type="project" value="UniProtKB-UniRule"/>
</dbReference>
<keyword evidence="8" id="KW-1185">Reference proteome</keyword>
<evidence type="ECO:0000256" key="1">
    <source>
        <dbReference type="ARBA" id="ARBA00022793"/>
    </source>
</evidence>
<name>Q5P7Z8_AROAE</name>
<feature type="binding site" evidence="3">
    <location>
        <position position="341"/>
    </location>
    <ligand>
        <name>CTP</name>
        <dbReference type="ChEBI" id="CHEBI:37563"/>
    </ligand>
</feature>
<evidence type="ECO:0000256" key="4">
    <source>
        <dbReference type="RuleBase" id="RU364078"/>
    </source>
</evidence>
<dbReference type="HOGENOM" id="CLU_033319_0_1_4"/>
<feature type="active site" description="Proton donor" evidence="3">
    <location>
        <position position="159"/>
    </location>
</feature>
<evidence type="ECO:0000256" key="3">
    <source>
        <dbReference type="HAMAP-Rule" id="MF_02225"/>
    </source>
</evidence>
<dbReference type="InterPro" id="IPR003382">
    <property type="entry name" value="Flavoprotein"/>
</dbReference>
<evidence type="ECO:0000313" key="7">
    <source>
        <dbReference type="EMBL" id="CAI06563.1"/>
    </source>
</evidence>
<evidence type="ECO:0000313" key="8">
    <source>
        <dbReference type="Proteomes" id="UP000006552"/>
    </source>
</evidence>
<dbReference type="HAMAP" id="MF_02225">
    <property type="entry name" value="CoaBC"/>
    <property type="match status" value="1"/>
</dbReference>
<comment type="similarity">
    <text evidence="3 4">In the C-terminal section; belongs to the PPC synthetase family.</text>
</comment>
<dbReference type="Gene3D" id="3.40.50.10300">
    <property type="entry name" value="CoaB-like"/>
    <property type="match status" value="1"/>
</dbReference>
<comment type="function">
    <text evidence="4">Catalyzes two steps in the biosynthesis of coenzyme A. In the first step cysteine is conjugated to 4'-phosphopantothenate to form 4-phosphopantothenoylcysteine, in the latter compound is decarboxylated to form 4'-phosphopantotheine.</text>
</comment>
<dbReference type="GO" id="GO:0010181">
    <property type="term" value="F:FMN binding"/>
    <property type="evidence" value="ECO:0007669"/>
    <property type="project" value="UniProtKB-UniRule"/>
</dbReference>
<feature type="binding site" evidence="3">
    <location>
        <position position="337"/>
    </location>
    <ligand>
        <name>CTP</name>
        <dbReference type="ChEBI" id="CHEBI:37563"/>
    </ligand>
</feature>
<keyword evidence="3" id="KW-0511">Multifunctional enzyme</keyword>
<comment type="pathway">
    <text evidence="3 4">Cofactor biosynthesis; coenzyme A biosynthesis; CoA from (R)-pantothenate: step 2/5.</text>
</comment>
<dbReference type="AlphaFoldDB" id="Q5P7Z8"/>
<dbReference type="RefSeq" id="WP_011236296.1">
    <property type="nucleotide sequence ID" value="NC_006513.1"/>
</dbReference>
<keyword evidence="3 4" id="KW-0436">Ligase</keyword>
<dbReference type="GO" id="GO:0004632">
    <property type="term" value="F:phosphopantothenate--cysteine ligase activity"/>
    <property type="evidence" value="ECO:0007669"/>
    <property type="project" value="UniProtKB-UniRule"/>
</dbReference>
<comment type="caution">
    <text evidence="3">Lacks conserved residue(s) required for the propagation of feature annotation.</text>
</comment>
<dbReference type="InterPro" id="IPR035929">
    <property type="entry name" value="CoaB-like_sf"/>
</dbReference>
<comment type="similarity">
    <text evidence="3 4">In the N-terminal section; belongs to the HFCD (homo-oligomeric flavin containing Cys decarboxylase) superfamily.</text>
</comment>
<dbReference type="UniPathway" id="UPA00241">
    <property type="reaction ID" value="UER00353"/>
</dbReference>
<comment type="catalytic activity">
    <reaction evidence="3 4">
        <text>(R)-4'-phosphopantothenate + L-cysteine + CTP = N-[(R)-4-phosphopantothenoyl]-L-cysteine + CMP + diphosphate + H(+)</text>
        <dbReference type="Rhea" id="RHEA:19397"/>
        <dbReference type="ChEBI" id="CHEBI:10986"/>
        <dbReference type="ChEBI" id="CHEBI:15378"/>
        <dbReference type="ChEBI" id="CHEBI:33019"/>
        <dbReference type="ChEBI" id="CHEBI:35235"/>
        <dbReference type="ChEBI" id="CHEBI:37563"/>
        <dbReference type="ChEBI" id="CHEBI:59458"/>
        <dbReference type="ChEBI" id="CHEBI:60377"/>
        <dbReference type="EC" id="6.3.2.5"/>
    </reaction>
</comment>
<dbReference type="EC" id="4.1.1.36" evidence="3"/>
<evidence type="ECO:0000259" key="6">
    <source>
        <dbReference type="Pfam" id="PF04127"/>
    </source>
</evidence>
<dbReference type="eggNOG" id="COG0452">
    <property type="taxonomic scope" value="Bacteria"/>
</dbReference>
<comment type="cofactor">
    <cofactor evidence="3">
        <name>Mg(2+)</name>
        <dbReference type="ChEBI" id="CHEBI:18420"/>
    </cofactor>
</comment>
<dbReference type="GO" id="GO:0004633">
    <property type="term" value="F:phosphopantothenoylcysteine decarboxylase activity"/>
    <property type="evidence" value="ECO:0007669"/>
    <property type="project" value="UniProtKB-UniRule"/>
</dbReference>
<dbReference type="GO" id="GO:0046872">
    <property type="term" value="F:metal ion binding"/>
    <property type="evidence" value="ECO:0007669"/>
    <property type="project" value="UniProtKB-KW"/>
</dbReference>
<dbReference type="KEGG" id="eba:ebA838"/>
<dbReference type="STRING" id="76114.ebA838"/>
<reference evidence="7 8" key="1">
    <citation type="journal article" date="2005" name="Arch. Microbiol.">
        <title>The genome sequence of an anaerobic aromatic-degrading denitrifying bacterium, strain EbN1.</title>
        <authorList>
            <person name="Rabus R."/>
            <person name="Kube M."/>
            <person name="Heider J."/>
            <person name="Beck A."/>
            <person name="Heitmann K."/>
            <person name="Widdel F."/>
            <person name="Reinhardt R."/>
        </authorList>
    </citation>
    <scope>NUCLEOTIDE SEQUENCE [LARGE SCALE GENOMIC DNA]</scope>
    <source>
        <strain evidence="7 8">EbN1</strain>
    </source>
</reference>
<dbReference type="InterPro" id="IPR007085">
    <property type="entry name" value="DNA/pantothenate-metab_flavo_C"/>
</dbReference>
<keyword evidence="3" id="KW-0479">Metal-binding</keyword>
<dbReference type="NCBIfam" id="TIGR00521">
    <property type="entry name" value="coaBC_dfp"/>
    <property type="match status" value="1"/>
</dbReference>
<dbReference type="OrthoDB" id="9802554at2"/>
<dbReference type="InterPro" id="IPR005252">
    <property type="entry name" value="CoaBC"/>
</dbReference>
<dbReference type="PANTHER" id="PTHR14359:SF6">
    <property type="entry name" value="PHOSPHOPANTOTHENOYLCYSTEINE DECARBOXYLASE"/>
    <property type="match status" value="1"/>
</dbReference>
<gene>
    <name evidence="7" type="primary">dfp</name>
    <name evidence="3" type="synonym">coaBC</name>
    <name evidence="7" type="ORF">ebA838</name>
</gene>
<dbReference type="EMBL" id="CR555306">
    <property type="protein sequence ID" value="CAI06563.1"/>
    <property type="molecule type" value="Genomic_DNA"/>
</dbReference>
<keyword evidence="2 3" id="KW-0456">Lyase</keyword>
<keyword evidence="3" id="KW-0460">Magnesium</keyword>
<dbReference type="Proteomes" id="UP000006552">
    <property type="component" value="Chromosome"/>
</dbReference>
<accession>Q5P7Z8</accession>
<dbReference type="EC" id="6.3.2.5" evidence="3"/>
<feature type="region of interest" description="Phosphopantothenate--cysteine ligase" evidence="3">
    <location>
        <begin position="191"/>
        <end position="402"/>
    </location>
</feature>
<protein>
    <recommendedName>
        <fullName evidence="3">Coenzyme A biosynthesis bifunctional protein CoaBC</fullName>
    </recommendedName>
    <alternativeName>
        <fullName evidence="3">DNA/pantothenate metabolism flavoprotein</fullName>
    </alternativeName>
    <alternativeName>
        <fullName evidence="3">Phosphopantothenoylcysteine synthetase/decarboxylase</fullName>
        <shortName evidence="3">PPCS-PPCDC</shortName>
    </alternativeName>
    <domain>
        <recommendedName>
            <fullName evidence="3">Phosphopantothenoylcysteine decarboxylase</fullName>
            <shortName evidence="3">PPC decarboxylase</shortName>
            <shortName evidence="3">PPC-DC</shortName>
            <ecNumber evidence="3">4.1.1.36</ecNumber>
        </recommendedName>
        <alternativeName>
            <fullName evidence="3">CoaC</fullName>
        </alternativeName>
    </domain>
    <domain>
        <recommendedName>
            <fullName evidence="3">Phosphopantothenate--cysteine ligase</fullName>
            <ecNumber evidence="3">6.3.2.5</ecNumber>
        </recommendedName>
        <alternativeName>
            <fullName evidence="3">CoaB</fullName>
        </alternativeName>
        <alternativeName>
            <fullName evidence="3">Phosphopantothenoylcysteine synthetase</fullName>
            <shortName evidence="3">PPC synthetase</shortName>
            <shortName evidence="3">PPC-S</shortName>
        </alternativeName>
    </domain>
</protein>
<dbReference type="GO" id="GO:0015941">
    <property type="term" value="P:pantothenate catabolic process"/>
    <property type="evidence" value="ECO:0007669"/>
    <property type="project" value="InterPro"/>
</dbReference>
<dbReference type="InterPro" id="IPR036551">
    <property type="entry name" value="Flavin_trans-like"/>
</dbReference>
<dbReference type="Pfam" id="PF04127">
    <property type="entry name" value="DFP"/>
    <property type="match status" value="1"/>
</dbReference>
<evidence type="ECO:0000259" key="5">
    <source>
        <dbReference type="Pfam" id="PF02441"/>
    </source>
</evidence>
<dbReference type="SUPFAM" id="SSF102645">
    <property type="entry name" value="CoaB-like"/>
    <property type="match status" value="1"/>
</dbReference>
<evidence type="ECO:0000256" key="2">
    <source>
        <dbReference type="ARBA" id="ARBA00023239"/>
    </source>
</evidence>
<dbReference type="SUPFAM" id="SSF52507">
    <property type="entry name" value="Homo-oligomeric flavin-containing Cys decarboxylases, HFCD"/>
    <property type="match status" value="1"/>
</dbReference>
<feature type="binding site" evidence="3">
    <location>
        <position position="279"/>
    </location>
    <ligand>
        <name>CTP</name>
        <dbReference type="ChEBI" id="CHEBI:37563"/>
    </ligand>
</feature>
<comment type="function">
    <text evidence="3">Catalyzes two sequential steps in the biosynthesis of coenzyme A. In the first step cysteine is conjugated to 4'-phosphopantothenate to form 4-phosphopantothenoylcysteine. In the second step the latter compound is decarboxylated to form 4'-phosphopantotheine.</text>
</comment>
<feature type="binding site" evidence="3">
    <location>
        <position position="323"/>
    </location>
    <ligand>
        <name>CTP</name>
        <dbReference type="ChEBI" id="CHEBI:37563"/>
    </ligand>
</feature>
<dbReference type="PANTHER" id="PTHR14359">
    <property type="entry name" value="HOMO-OLIGOMERIC FLAVIN CONTAINING CYS DECARBOXYLASE FAMILY"/>
    <property type="match status" value="1"/>
</dbReference>
<organism evidence="7 8">
    <name type="scientific">Aromatoleum aromaticum (strain DSM 19018 / LMG 30748 / EbN1)</name>
    <name type="common">Azoarcus sp. (strain EbN1)</name>
    <dbReference type="NCBI Taxonomy" id="76114"/>
    <lineage>
        <taxon>Bacteria</taxon>
        <taxon>Pseudomonadati</taxon>
        <taxon>Pseudomonadota</taxon>
        <taxon>Betaproteobacteria</taxon>
        <taxon>Rhodocyclales</taxon>
        <taxon>Rhodocyclaceae</taxon>
        <taxon>Aromatoleum</taxon>
    </lineage>
</organism>
<dbReference type="GO" id="GO:0071513">
    <property type="term" value="C:phosphopantothenoylcysteine decarboxylase complex"/>
    <property type="evidence" value="ECO:0007669"/>
    <property type="project" value="TreeGrafter"/>
</dbReference>
<feature type="region of interest" description="Phosphopantothenoylcysteine decarboxylase" evidence="3">
    <location>
        <begin position="1"/>
        <end position="190"/>
    </location>
</feature>
<feature type="binding site" evidence="3">
    <location>
        <position position="289"/>
    </location>
    <ligand>
        <name>CTP</name>
        <dbReference type="ChEBI" id="CHEBI:37563"/>
    </ligand>
</feature>
<comment type="cofactor">
    <cofactor evidence="3">
        <name>FMN</name>
        <dbReference type="ChEBI" id="CHEBI:58210"/>
    </cofactor>
    <text evidence="3">Binds 1 FMN per subunit.</text>
</comment>
<keyword evidence="3 4" id="KW-0288">FMN</keyword>
<dbReference type="Gene3D" id="3.40.50.1950">
    <property type="entry name" value="Flavin prenyltransferase-like"/>
    <property type="match status" value="1"/>
</dbReference>
<sequence length="402" mass="42276">MSELSGRRIVLGVTGGIAAYKAAELVRLLGKAGADVHVVLTAGGARFVTPVTFQALSGNPVWSDLWDPRVDNNMAHIDLTRGADAILIAPATADVIAKLVHGIADDLLTTLCLARECPLLVAPAMNRQMWEHPATRRNIAQLAADGATVVGPAAGDQACGETGMGRMLEPDDLLEHLIAFFQPKLLAGRKVVMTAGPTFEAIDPVRGITNTSSGKMGYALAQACRRAGAEVVLVSGPTGLPAPLGVDRVDVRSALQMRDAVAAALPDADVFIGVAAVADYRPLSAAEHKVKKSSTELTLTLTPNPDILAEVAARPDAPFCVGFAAESRELDAYAEGKRRAKRLPMLVGNLVQDGLGSDDNQVILYDDAGRHPQPRAAKTVVAQKIVEHLAGLLAIRATRLAK</sequence>
<feature type="domain" description="Flavoprotein" evidence="5">
    <location>
        <begin position="8"/>
        <end position="177"/>
    </location>
</feature>
<keyword evidence="3 4" id="KW-0285">Flavoprotein</keyword>
<comment type="pathway">
    <text evidence="3 4">Cofactor biosynthesis; coenzyme A biosynthesis; CoA from (R)-pantothenate: step 3/5.</text>
</comment>
<dbReference type="Pfam" id="PF02441">
    <property type="entry name" value="Flavoprotein"/>
    <property type="match status" value="1"/>
</dbReference>
<feature type="domain" description="DNA/pantothenate metabolism flavoprotein C-terminal" evidence="6">
    <location>
        <begin position="186"/>
        <end position="390"/>
    </location>
</feature>
<comment type="catalytic activity">
    <reaction evidence="3 4">
        <text>N-[(R)-4-phosphopantothenoyl]-L-cysteine + H(+) = (R)-4'-phosphopantetheine + CO2</text>
        <dbReference type="Rhea" id="RHEA:16793"/>
        <dbReference type="ChEBI" id="CHEBI:15378"/>
        <dbReference type="ChEBI" id="CHEBI:16526"/>
        <dbReference type="ChEBI" id="CHEBI:59458"/>
        <dbReference type="ChEBI" id="CHEBI:61723"/>
        <dbReference type="EC" id="4.1.1.36"/>
    </reaction>
</comment>
<keyword evidence="1 3" id="KW-0210">Decarboxylase</keyword>
<feature type="binding site" evidence="3">
    <location>
        <begin position="305"/>
        <end position="308"/>
    </location>
    <ligand>
        <name>CTP</name>
        <dbReference type="ChEBI" id="CHEBI:37563"/>
    </ligand>
</feature>
<proteinExistence type="inferred from homology"/>